<dbReference type="PANTHER" id="PTHR43394:SF1">
    <property type="entry name" value="ATP-BINDING CASSETTE SUB-FAMILY B MEMBER 10, MITOCHONDRIAL"/>
    <property type="match status" value="1"/>
</dbReference>
<dbReference type="InterPro" id="IPR003593">
    <property type="entry name" value="AAA+_ATPase"/>
</dbReference>
<evidence type="ECO:0000256" key="6">
    <source>
        <dbReference type="ARBA" id="ARBA00022840"/>
    </source>
</evidence>
<keyword evidence="6 12" id="KW-0067">ATP-binding</keyword>
<dbReference type="GO" id="GO:0016887">
    <property type="term" value="F:ATP hydrolysis activity"/>
    <property type="evidence" value="ECO:0007669"/>
    <property type="project" value="InterPro"/>
</dbReference>
<feature type="transmembrane region" description="Helical" evidence="9">
    <location>
        <begin position="36"/>
        <end position="59"/>
    </location>
</feature>
<evidence type="ECO:0000259" key="11">
    <source>
        <dbReference type="PROSITE" id="PS50929"/>
    </source>
</evidence>
<evidence type="ECO:0000313" key="13">
    <source>
        <dbReference type="Proteomes" id="UP000014155"/>
    </source>
</evidence>
<evidence type="ECO:0000256" key="8">
    <source>
        <dbReference type="ARBA" id="ARBA00023136"/>
    </source>
</evidence>
<keyword evidence="3" id="KW-1003">Cell membrane</keyword>
<dbReference type="eggNOG" id="COG1132">
    <property type="taxonomic scope" value="Bacteria"/>
</dbReference>
<comment type="subcellular location">
    <subcellularLocation>
        <location evidence="1">Cell membrane</location>
        <topology evidence="1">Multi-pass membrane protein</topology>
    </subcellularLocation>
</comment>
<feature type="transmembrane region" description="Helical" evidence="9">
    <location>
        <begin position="167"/>
        <end position="194"/>
    </location>
</feature>
<dbReference type="AlphaFoldDB" id="S0FF59"/>
<keyword evidence="13" id="KW-1185">Reference proteome</keyword>
<gene>
    <name evidence="12" type="ORF">CTER_5459</name>
</gene>
<dbReference type="RefSeq" id="WP_004631204.1">
    <property type="nucleotide sequence ID" value="NZ_AORV01000078.1"/>
</dbReference>
<name>S0FF59_RUMCE</name>
<evidence type="ECO:0000313" key="12">
    <source>
        <dbReference type="EMBL" id="EMS69042.1"/>
    </source>
</evidence>
<dbReference type="SUPFAM" id="SSF90123">
    <property type="entry name" value="ABC transporter transmembrane region"/>
    <property type="match status" value="1"/>
</dbReference>
<evidence type="ECO:0000256" key="7">
    <source>
        <dbReference type="ARBA" id="ARBA00022989"/>
    </source>
</evidence>
<dbReference type="InterPro" id="IPR027417">
    <property type="entry name" value="P-loop_NTPase"/>
</dbReference>
<dbReference type="GO" id="GO:0015421">
    <property type="term" value="F:ABC-type oligopeptide transporter activity"/>
    <property type="evidence" value="ECO:0007669"/>
    <property type="project" value="TreeGrafter"/>
</dbReference>
<feature type="domain" description="ABC transmembrane type-1" evidence="11">
    <location>
        <begin position="36"/>
        <end position="326"/>
    </location>
</feature>
<dbReference type="FunFam" id="3.40.50.300:FF:000221">
    <property type="entry name" value="Multidrug ABC transporter ATP-binding protein"/>
    <property type="match status" value="1"/>
</dbReference>
<dbReference type="PATRIC" id="fig|1195236.3.peg.5600"/>
<dbReference type="STRING" id="1195236.CTER_5459"/>
<evidence type="ECO:0000256" key="5">
    <source>
        <dbReference type="ARBA" id="ARBA00022741"/>
    </source>
</evidence>
<dbReference type="SMART" id="SM00382">
    <property type="entry name" value="AAA"/>
    <property type="match status" value="1"/>
</dbReference>
<protein>
    <submittedName>
        <fullName evidence="12">ABC transporter ATP-binding protein (Multidrug resistance protein)</fullName>
    </submittedName>
</protein>
<dbReference type="InterPro" id="IPR036640">
    <property type="entry name" value="ABC1_TM_sf"/>
</dbReference>
<dbReference type="Proteomes" id="UP000014155">
    <property type="component" value="Unassembled WGS sequence"/>
</dbReference>
<keyword evidence="4 9" id="KW-0812">Transmembrane</keyword>
<sequence length="622" mass="70946">MNKKINNQLNIAKAFTLSIWKILRLIWKCSKFNTSLSLLVTIIEGAILPLNMISMKFFIDSVTKALAAGGGNKTLNDVFLWLAVQFLITISGQLITQLNGYLQDCQSRLLNTYISKLLIEKTNELDISYFEDPSFYDNIEKTNNESISRTMAILETLMQLIKSLSTLAGAVSIVFSLNPIILLLSFLTTIPMFIVNIKLSRKRYDIFTERMQEARFARYLQSMIMHYNNIKEIKLYRLGEFFRNTVLSINIKHMEQDKKMGKYQLKNFTLINVLNNTVSLAFQIYVVLETIRKGLTIGSMTMYISALTNIDGSIRSVLNNMASLYTNNLYIDNLFSVLNLEPKIKADSSLKSFDNKIINSIEFKNVSFKYPNSEKYVLKNINLTIKSGETCAFVGLNGCGKTTVVKLLSRLYDPTEGVIYIDGKDIREYNIETLHRSMSIVFQDFVKYPFTVKQNIGFGNINKMDDMELVRSAAKKSGAKEFIERLSEKYDTKLEKMWTNGTDLSLGQWQKIAISRAFMSDACMLILDEPTASLDAEAEYELFQNFRELIGNATCVLISHRFSTVKMADIIYVIENGHIVEAGDHKQLMSKGALYHKLFNMQAEAYNLKTDKDNVENSDMPA</sequence>
<dbReference type="SUPFAM" id="SSF52540">
    <property type="entry name" value="P-loop containing nucleoside triphosphate hydrolases"/>
    <property type="match status" value="1"/>
</dbReference>
<dbReference type="InterPro" id="IPR003439">
    <property type="entry name" value="ABC_transporter-like_ATP-bd"/>
</dbReference>
<evidence type="ECO:0000256" key="4">
    <source>
        <dbReference type="ARBA" id="ARBA00022692"/>
    </source>
</evidence>
<dbReference type="PROSITE" id="PS00211">
    <property type="entry name" value="ABC_TRANSPORTER_1"/>
    <property type="match status" value="1"/>
</dbReference>
<feature type="domain" description="ABC transporter" evidence="10">
    <location>
        <begin position="361"/>
        <end position="601"/>
    </location>
</feature>
<dbReference type="GO" id="GO:0005886">
    <property type="term" value="C:plasma membrane"/>
    <property type="evidence" value="ECO:0007669"/>
    <property type="project" value="UniProtKB-SubCell"/>
</dbReference>
<dbReference type="InterPro" id="IPR017871">
    <property type="entry name" value="ABC_transporter-like_CS"/>
</dbReference>
<keyword evidence="7 9" id="KW-1133">Transmembrane helix</keyword>
<evidence type="ECO:0000259" key="10">
    <source>
        <dbReference type="PROSITE" id="PS50893"/>
    </source>
</evidence>
<dbReference type="Pfam" id="PF00005">
    <property type="entry name" value="ABC_tran"/>
    <property type="match status" value="1"/>
</dbReference>
<dbReference type="PROSITE" id="PS50929">
    <property type="entry name" value="ABC_TM1F"/>
    <property type="match status" value="1"/>
</dbReference>
<accession>S0FF59</accession>
<dbReference type="PROSITE" id="PS50893">
    <property type="entry name" value="ABC_TRANSPORTER_2"/>
    <property type="match status" value="1"/>
</dbReference>
<keyword evidence="8 9" id="KW-0472">Membrane</keyword>
<dbReference type="InterPro" id="IPR011527">
    <property type="entry name" value="ABC1_TM_dom"/>
</dbReference>
<proteinExistence type="predicted"/>
<evidence type="ECO:0000256" key="1">
    <source>
        <dbReference type="ARBA" id="ARBA00004651"/>
    </source>
</evidence>
<evidence type="ECO:0000256" key="2">
    <source>
        <dbReference type="ARBA" id="ARBA00022448"/>
    </source>
</evidence>
<keyword evidence="2" id="KW-0813">Transport</keyword>
<evidence type="ECO:0000256" key="3">
    <source>
        <dbReference type="ARBA" id="ARBA00022475"/>
    </source>
</evidence>
<organism evidence="12 13">
    <name type="scientific">Ruminiclostridium cellobioparum subsp. termitidis CT1112</name>
    <dbReference type="NCBI Taxonomy" id="1195236"/>
    <lineage>
        <taxon>Bacteria</taxon>
        <taxon>Bacillati</taxon>
        <taxon>Bacillota</taxon>
        <taxon>Clostridia</taxon>
        <taxon>Eubacteriales</taxon>
        <taxon>Oscillospiraceae</taxon>
        <taxon>Ruminiclostridium</taxon>
    </lineage>
</organism>
<evidence type="ECO:0000256" key="9">
    <source>
        <dbReference type="SAM" id="Phobius"/>
    </source>
</evidence>
<feature type="transmembrane region" description="Helical" evidence="9">
    <location>
        <begin position="79"/>
        <end position="102"/>
    </location>
</feature>
<comment type="caution">
    <text evidence="12">The sequence shown here is derived from an EMBL/GenBank/DDBJ whole genome shotgun (WGS) entry which is preliminary data.</text>
</comment>
<dbReference type="Gene3D" id="1.20.1560.10">
    <property type="entry name" value="ABC transporter type 1, transmembrane domain"/>
    <property type="match status" value="1"/>
</dbReference>
<keyword evidence="5" id="KW-0547">Nucleotide-binding</keyword>
<dbReference type="PANTHER" id="PTHR43394">
    <property type="entry name" value="ATP-DEPENDENT PERMEASE MDL1, MITOCHONDRIAL"/>
    <property type="match status" value="1"/>
</dbReference>
<dbReference type="InterPro" id="IPR039421">
    <property type="entry name" value="Type_1_exporter"/>
</dbReference>
<dbReference type="Gene3D" id="3.40.50.300">
    <property type="entry name" value="P-loop containing nucleotide triphosphate hydrolases"/>
    <property type="match status" value="1"/>
</dbReference>
<dbReference type="GO" id="GO:0005524">
    <property type="term" value="F:ATP binding"/>
    <property type="evidence" value="ECO:0007669"/>
    <property type="project" value="UniProtKB-KW"/>
</dbReference>
<reference evidence="12 13" key="1">
    <citation type="journal article" date="2013" name="Genome Announc.">
        <title>Draft Genome Sequence of the Cellulolytic, Mesophilic, Anaerobic Bacterium Clostridium termitidis Strain CT1112 (DSM 5398).</title>
        <authorList>
            <person name="Lal S."/>
            <person name="Ramachandran U."/>
            <person name="Zhang X."/>
            <person name="Munir R."/>
            <person name="Sparling R."/>
            <person name="Levin D.B."/>
        </authorList>
    </citation>
    <scope>NUCLEOTIDE SEQUENCE [LARGE SCALE GENOMIC DNA]</scope>
    <source>
        <strain evidence="12 13">CT1112</strain>
    </source>
</reference>
<dbReference type="Pfam" id="PF00664">
    <property type="entry name" value="ABC_membrane"/>
    <property type="match status" value="1"/>
</dbReference>
<dbReference type="EMBL" id="AORV01000078">
    <property type="protein sequence ID" value="EMS69042.1"/>
    <property type="molecule type" value="Genomic_DNA"/>
</dbReference>